<dbReference type="InterPro" id="IPR027417">
    <property type="entry name" value="P-loop_NTPase"/>
</dbReference>
<dbReference type="GO" id="GO:0032543">
    <property type="term" value="P:mitochondrial translation"/>
    <property type="evidence" value="ECO:0007669"/>
    <property type="project" value="TreeGrafter"/>
</dbReference>
<dbReference type="Proteomes" id="UP000230423">
    <property type="component" value="Unassembled WGS sequence"/>
</dbReference>
<dbReference type="Pfam" id="PF00009">
    <property type="entry name" value="GTP_EFTU"/>
    <property type="match status" value="1"/>
</dbReference>
<gene>
    <name evidence="5" type="ORF">TELCIR_02292</name>
</gene>
<reference evidence="5 6" key="1">
    <citation type="submission" date="2015-09" db="EMBL/GenBank/DDBJ databases">
        <title>Draft genome of the parasitic nematode Teladorsagia circumcincta isolate WARC Sus (inbred).</title>
        <authorList>
            <person name="Mitreva M."/>
        </authorList>
    </citation>
    <scope>NUCLEOTIDE SEQUENCE [LARGE SCALE GENOMIC DNA]</scope>
    <source>
        <strain evidence="5 6">S</strain>
    </source>
</reference>
<organism evidence="5 6">
    <name type="scientific">Teladorsagia circumcincta</name>
    <name type="common">Brown stomach worm</name>
    <name type="synonym">Ostertagia circumcincta</name>
    <dbReference type="NCBI Taxonomy" id="45464"/>
    <lineage>
        <taxon>Eukaryota</taxon>
        <taxon>Metazoa</taxon>
        <taxon>Ecdysozoa</taxon>
        <taxon>Nematoda</taxon>
        <taxon>Chromadorea</taxon>
        <taxon>Rhabditida</taxon>
        <taxon>Rhabditina</taxon>
        <taxon>Rhabditomorpha</taxon>
        <taxon>Strongyloidea</taxon>
        <taxon>Trichostrongylidae</taxon>
        <taxon>Teladorsagia</taxon>
    </lineage>
</organism>
<proteinExistence type="predicted"/>
<dbReference type="GO" id="GO:0032790">
    <property type="term" value="P:ribosome disassembly"/>
    <property type="evidence" value="ECO:0007669"/>
    <property type="project" value="TreeGrafter"/>
</dbReference>
<dbReference type="OrthoDB" id="198619at2759"/>
<dbReference type="PROSITE" id="PS00301">
    <property type="entry name" value="G_TR_1"/>
    <property type="match status" value="1"/>
</dbReference>
<evidence type="ECO:0000313" key="5">
    <source>
        <dbReference type="EMBL" id="PIO75644.1"/>
    </source>
</evidence>
<dbReference type="PROSITE" id="PS51722">
    <property type="entry name" value="G_TR_2"/>
    <property type="match status" value="1"/>
</dbReference>
<evidence type="ECO:0000256" key="2">
    <source>
        <dbReference type="ARBA" id="ARBA00022917"/>
    </source>
</evidence>
<dbReference type="GO" id="GO:0005525">
    <property type="term" value="F:GTP binding"/>
    <property type="evidence" value="ECO:0007669"/>
    <property type="project" value="UniProtKB-KW"/>
</dbReference>
<evidence type="ECO:0000259" key="4">
    <source>
        <dbReference type="PROSITE" id="PS51722"/>
    </source>
</evidence>
<evidence type="ECO:0000313" key="6">
    <source>
        <dbReference type="Proteomes" id="UP000230423"/>
    </source>
</evidence>
<protein>
    <recommendedName>
        <fullName evidence="4">Tr-type G domain-containing protein</fullName>
    </recommendedName>
</protein>
<dbReference type="PANTHER" id="PTHR43261">
    <property type="entry name" value="TRANSLATION ELONGATION FACTOR G-RELATED"/>
    <property type="match status" value="1"/>
</dbReference>
<keyword evidence="1" id="KW-0547">Nucleotide-binding</keyword>
<keyword evidence="3" id="KW-0342">GTP-binding</keyword>
<dbReference type="InterPro" id="IPR031157">
    <property type="entry name" value="G_TR_CS"/>
</dbReference>
<keyword evidence="2" id="KW-0648">Protein biosynthesis</keyword>
<sequence length="94" mass="10462">MKASPLNIRNIGIVAHIDAGKTTLTERMLYLAGVIRHMGDVDSGNTVTDFLDLERERGITIQLAAITFGWRKHRINLIDTPGHVDFTGIHFPIP</sequence>
<keyword evidence="6" id="KW-1185">Reference proteome</keyword>
<dbReference type="InterPro" id="IPR005225">
    <property type="entry name" value="Small_GTP-bd"/>
</dbReference>
<dbReference type="PRINTS" id="PR00315">
    <property type="entry name" value="ELONGATNFCT"/>
</dbReference>
<dbReference type="EMBL" id="KZ345119">
    <property type="protein sequence ID" value="PIO75644.1"/>
    <property type="molecule type" value="Genomic_DNA"/>
</dbReference>
<dbReference type="SUPFAM" id="SSF52540">
    <property type="entry name" value="P-loop containing nucleoside triphosphate hydrolases"/>
    <property type="match status" value="1"/>
</dbReference>
<evidence type="ECO:0000256" key="3">
    <source>
        <dbReference type="ARBA" id="ARBA00023134"/>
    </source>
</evidence>
<evidence type="ECO:0000256" key="1">
    <source>
        <dbReference type="ARBA" id="ARBA00022741"/>
    </source>
</evidence>
<accession>A0A2G9UZI8</accession>
<dbReference type="NCBIfam" id="TIGR00231">
    <property type="entry name" value="small_GTP"/>
    <property type="match status" value="1"/>
</dbReference>
<dbReference type="InterPro" id="IPR000795">
    <property type="entry name" value="T_Tr_GTP-bd_dom"/>
</dbReference>
<dbReference type="GO" id="GO:0003924">
    <property type="term" value="F:GTPase activity"/>
    <property type="evidence" value="ECO:0007669"/>
    <property type="project" value="InterPro"/>
</dbReference>
<dbReference type="GO" id="GO:0005739">
    <property type="term" value="C:mitochondrion"/>
    <property type="evidence" value="ECO:0007669"/>
    <property type="project" value="TreeGrafter"/>
</dbReference>
<dbReference type="PANTHER" id="PTHR43261:SF1">
    <property type="entry name" value="RIBOSOME-RELEASING FACTOR 2, MITOCHONDRIAL"/>
    <property type="match status" value="1"/>
</dbReference>
<dbReference type="AlphaFoldDB" id="A0A2G9UZI8"/>
<feature type="domain" description="Tr-type G" evidence="4">
    <location>
        <begin position="6"/>
        <end position="94"/>
    </location>
</feature>
<dbReference type="Gene3D" id="3.40.50.300">
    <property type="entry name" value="P-loop containing nucleotide triphosphate hydrolases"/>
    <property type="match status" value="1"/>
</dbReference>
<name>A0A2G9UZI8_TELCI</name>